<feature type="signal peptide" evidence="5">
    <location>
        <begin position="1"/>
        <end position="22"/>
    </location>
</feature>
<evidence type="ECO:0000256" key="4">
    <source>
        <dbReference type="ARBA" id="ARBA00023263"/>
    </source>
</evidence>
<comment type="similarity">
    <text evidence="2">Belongs to the bacteroidetes fimbrillin superfamily. FimA/Mfa1 family.</text>
</comment>
<reference evidence="7 8" key="1">
    <citation type="submission" date="2012-02" db="EMBL/GenBank/DDBJ databases">
        <title>The Genome Sequence of Parabacteroides goldsteinii CL02T12C30.</title>
        <authorList>
            <consortium name="The Broad Institute Genome Sequencing Platform"/>
            <person name="Earl A."/>
            <person name="Ward D."/>
            <person name="Feldgarden M."/>
            <person name="Gevers D."/>
            <person name="Zitomersky N.L."/>
            <person name="Coyne M.J."/>
            <person name="Comstock L.E."/>
            <person name="Young S.K."/>
            <person name="Zeng Q."/>
            <person name="Gargeya S."/>
            <person name="Fitzgerald M."/>
            <person name="Haas B."/>
            <person name="Abouelleil A."/>
            <person name="Alvarado L."/>
            <person name="Arachchi H.M."/>
            <person name="Berlin A."/>
            <person name="Chapman S.B."/>
            <person name="Gearin G."/>
            <person name="Goldberg J."/>
            <person name="Griggs A."/>
            <person name="Gujja S."/>
            <person name="Hansen M."/>
            <person name="Heiman D."/>
            <person name="Howarth C."/>
            <person name="Larimer J."/>
            <person name="Lui A."/>
            <person name="MacDonald P.J.P."/>
            <person name="McCowen C."/>
            <person name="Montmayeur A."/>
            <person name="Murphy C."/>
            <person name="Neiman D."/>
            <person name="Pearson M."/>
            <person name="Priest M."/>
            <person name="Roberts A."/>
            <person name="Saif S."/>
            <person name="Shea T."/>
            <person name="Sisk P."/>
            <person name="Stolte C."/>
            <person name="Sykes S."/>
            <person name="Wortman J."/>
            <person name="Nusbaum C."/>
            <person name="Birren B."/>
        </authorList>
    </citation>
    <scope>NUCLEOTIDE SEQUENCE [LARGE SCALE GENOMIC DNA]</scope>
    <source>
        <strain evidence="7 8">CL02T12C30</strain>
    </source>
</reference>
<protein>
    <recommendedName>
        <fullName evidence="6">Major fimbrial subunit protein N-terminal domain-containing protein</fullName>
    </recommendedName>
</protein>
<dbReference type="GO" id="GO:0009289">
    <property type="term" value="C:pilus"/>
    <property type="evidence" value="ECO:0007669"/>
    <property type="project" value="UniProtKB-SubCell"/>
</dbReference>
<name>K6A4H0_9BACT</name>
<keyword evidence="3 5" id="KW-0732">Signal</keyword>
<evidence type="ECO:0000256" key="1">
    <source>
        <dbReference type="ARBA" id="ARBA00004561"/>
    </source>
</evidence>
<comment type="subcellular location">
    <subcellularLocation>
        <location evidence="1">Fimbrium</location>
    </subcellularLocation>
</comment>
<dbReference type="EMBL" id="AGZO01000027">
    <property type="protein sequence ID" value="EKN10583.1"/>
    <property type="molecule type" value="Genomic_DNA"/>
</dbReference>
<keyword evidence="4" id="KW-0281">Fimbrium</keyword>
<comment type="caution">
    <text evidence="7">The sequence shown here is derived from an EMBL/GenBank/DDBJ whole genome shotgun (WGS) entry which is preliminary data.</text>
</comment>
<feature type="domain" description="Major fimbrial subunit protein N-terminal" evidence="6">
    <location>
        <begin position="40"/>
        <end position="159"/>
    </location>
</feature>
<evidence type="ECO:0000313" key="7">
    <source>
        <dbReference type="EMBL" id="EKN10583.1"/>
    </source>
</evidence>
<gene>
    <name evidence="7" type="ORF">HMPREF1076_03921</name>
</gene>
<dbReference type="PATRIC" id="fig|999418.3.peg.3996"/>
<dbReference type="Pfam" id="PF06321">
    <property type="entry name" value="P_gingi_FimA"/>
    <property type="match status" value="1"/>
</dbReference>
<dbReference type="Proteomes" id="UP000006330">
    <property type="component" value="Unassembled WGS sequence"/>
</dbReference>
<feature type="chain" id="PRO_5003893506" description="Major fimbrial subunit protein N-terminal domain-containing protein" evidence="5">
    <location>
        <begin position="23"/>
        <end position="929"/>
    </location>
</feature>
<evidence type="ECO:0000259" key="6">
    <source>
        <dbReference type="Pfam" id="PF06321"/>
    </source>
</evidence>
<evidence type="ECO:0000256" key="3">
    <source>
        <dbReference type="ARBA" id="ARBA00022729"/>
    </source>
</evidence>
<sequence length="929" mass="105447">MIHSNKNLICLLICFFTCVACTNETLIGPAVEEDVPVTATLSFQTTNPVKIETRATDISTDNKVSSLAIFIFKENGSQVGDTHICTSDELKSGNISIHTTSGTRYIYAIANYENSLFDLTSALNSVSSFDELKKLNTKLLQESISVLDGEFLMSGCVVPDKETYNYEADQSCSIGTDGVVNGKIQLRHVMAAVNFKVKCTNDEATFTPTSWQVKKLSFCTNVFEQTNDYQTDDAADYFNSKANADFTKDGEGFDTFSFLMMENRKKMKNVDISLTDRDDREMTNGTAEKFKVANDNSTYLVLHGTYEGMTTEAVNQVDGEKYVKAQVTYYIHLGVWKEKDKTDYTNFDIFRNNRYTYTVSVAGVDNLIVEVEKDGADNEIWGGDGDMFLSFQNVRTFDAHFETAVISFSKQQILDLISAYGIEPDGGDNAKKVFKEKFVIQAATPKNGFVSDDTDIDWVKYRRNPQGVTTFAKYKDTSDLAYGDPLDADSFKEDLFEVASDNEYQDDDSIRYTCFIDEYYYGDEDGNFDMQKGLPLKDFINTKPRTIQISTYFRKNDQSPSTVSMAAYTFSQRPICTIYDLDCLETGVNGWGLEWSQEGDNLPAKGGLTNKNRYIQGRTNTKEFIGETGYKWISYIDYRNNDLQPNLKYAEFACLTRNRDLNGNGVIDENELRWYLPAVKQYLGFIMGEDVLPKEARLYRREDEGDNSGYSYISSTFYHSNYYVLLAYEGTSFKSYDKGSNPYRCVRNLRNVTGSVENFVELSSNDYDDRTAKSYFFSRLNSKAKRNNVSGPLTFGHNTFDEENRLPEAFEVSKWFDNDNENVTASYASSNNPCADLGNGWRLPNQRELAVIAYNRVEDPDGLDISRCYFSCTKSAFDNNKYCGYNRFMPSMTMWDGNTITVEGKEDGYVHPTTQPIGFRCIKDKNKEL</sequence>
<accession>K6A4H0</accession>
<evidence type="ECO:0000256" key="2">
    <source>
        <dbReference type="ARBA" id="ARBA00006011"/>
    </source>
</evidence>
<dbReference type="HOGENOM" id="CLU_312324_0_0_10"/>
<dbReference type="InterPro" id="IPR018247">
    <property type="entry name" value="EF_Hand_1_Ca_BS"/>
</dbReference>
<evidence type="ECO:0000313" key="8">
    <source>
        <dbReference type="Proteomes" id="UP000006330"/>
    </source>
</evidence>
<dbReference type="PROSITE" id="PS00018">
    <property type="entry name" value="EF_HAND_1"/>
    <property type="match status" value="1"/>
</dbReference>
<dbReference type="InterPro" id="IPR029141">
    <property type="entry name" value="FimA_N"/>
</dbReference>
<proteinExistence type="inferred from homology"/>
<organism evidence="7 8">
    <name type="scientific">Parabacteroides goldsteinii CL02T12C30</name>
    <dbReference type="NCBI Taxonomy" id="999418"/>
    <lineage>
        <taxon>Bacteria</taxon>
        <taxon>Pseudomonadati</taxon>
        <taxon>Bacteroidota</taxon>
        <taxon>Bacteroidia</taxon>
        <taxon>Bacteroidales</taxon>
        <taxon>Tannerellaceae</taxon>
        <taxon>Parabacteroides</taxon>
    </lineage>
</organism>
<evidence type="ECO:0000256" key="5">
    <source>
        <dbReference type="SAM" id="SignalP"/>
    </source>
</evidence>
<dbReference type="Gene3D" id="2.60.40.2580">
    <property type="match status" value="1"/>
</dbReference>
<dbReference type="AlphaFoldDB" id="K6A4H0"/>